<reference evidence="10 12" key="2">
    <citation type="journal article" date="2020" name="Int. J. Syst. Evol. Microbiol.">
        <title>Sulfuracidifex tepidarius gen. nov., sp. nov. and transfer of Sulfolobus metallicus Huber and Stetter 1992 to the genus Sulfuracidifex as Sulfuracidifex metallicus comb. nov.</title>
        <authorList>
            <person name="Itoh T."/>
            <person name="Miura T."/>
            <person name="Sakai H.D."/>
            <person name="Kato S."/>
            <person name="Ohkuma M."/>
            <person name="Takashina T."/>
        </authorList>
    </citation>
    <scope>NUCLEOTIDE SEQUENCE [LARGE SCALE GENOMIC DNA]</scope>
    <source>
        <strain evidence="10 12">IC-006</strain>
        <strain evidence="11">IC-007</strain>
    </source>
</reference>
<dbReference type="PANTHER" id="PTHR43297:SF14">
    <property type="entry name" value="ATPASE AAA-TYPE CORE DOMAIN-CONTAINING PROTEIN"/>
    <property type="match status" value="1"/>
</dbReference>
<dbReference type="KEGG" id="step:IC006_0727"/>
<keyword evidence="6 10" id="KW-0067">ATP-binding</keyword>
<dbReference type="SMART" id="SM00382">
    <property type="entry name" value="AAA"/>
    <property type="match status" value="1"/>
</dbReference>
<comment type="subcellular location">
    <subcellularLocation>
        <location evidence="1">Cell membrane</location>
        <topology evidence="1">Peripheral membrane protein</topology>
    </subcellularLocation>
</comment>
<dbReference type="Pfam" id="PF08352">
    <property type="entry name" value="oligo_HPY"/>
    <property type="match status" value="1"/>
</dbReference>
<dbReference type="CDD" id="cd03257">
    <property type="entry name" value="ABC_NikE_OppD_transporters"/>
    <property type="match status" value="1"/>
</dbReference>
<organism evidence="10 12">
    <name type="scientific">Sulfuracidifex tepidarius</name>
    <dbReference type="NCBI Taxonomy" id="1294262"/>
    <lineage>
        <taxon>Archaea</taxon>
        <taxon>Thermoproteota</taxon>
        <taxon>Thermoprotei</taxon>
        <taxon>Sulfolobales</taxon>
        <taxon>Sulfolobaceae</taxon>
        <taxon>Sulfuracidifex</taxon>
    </lineage>
</organism>
<feature type="domain" description="ABC transporter" evidence="9">
    <location>
        <begin position="4"/>
        <end position="258"/>
    </location>
</feature>
<proteinExistence type="predicted"/>
<dbReference type="EMBL" id="AP018930">
    <property type="protein sequence ID" value="BBG26195.1"/>
    <property type="molecule type" value="Genomic_DNA"/>
</dbReference>
<keyword evidence="3" id="KW-1003">Cell membrane</keyword>
<dbReference type="InterPro" id="IPR027417">
    <property type="entry name" value="P-loop_NTPase"/>
</dbReference>
<evidence type="ECO:0000256" key="3">
    <source>
        <dbReference type="ARBA" id="ARBA00022475"/>
    </source>
</evidence>
<dbReference type="RefSeq" id="WP_149528349.1">
    <property type="nucleotide sequence ID" value="NZ_AP018929.1"/>
</dbReference>
<keyword evidence="7" id="KW-1278">Translocase</keyword>
<evidence type="ECO:0000313" key="11">
    <source>
        <dbReference type="EMBL" id="BBG26195.1"/>
    </source>
</evidence>
<dbReference type="PROSITE" id="PS50893">
    <property type="entry name" value="ABC_TRANSPORTER_2"/>
    <property type="match status" value="1"/>
</dbReference>
<protein>
    <submittedName>
        <fullName evidence="10">ABC transporter ATP-binding protein</fullName>
    </submittedName>
</protein>
<dbReference type="GO" id="GO:0005524">
    <property type="term" value="F:ATP binding"/>
    <property type="evidence" value="ECO:0007669"/>
    <property type="project" value="UniProtKB-KW"/>
</dbReference>
<keyword evidence="4" id="KW-0997">Cell inner membrane</keyword>
<dbReference type="GO" id="GO:0016887">
    <property type="term" value="F:ATP hydrolysis activity"/>
    <property type="evidence" value="ECO:0007669"/>
    <property type="project" value="InterPro"/>
</dbReference>
<evidence type="ECO:0000256" key="8">
    <source>
        <dbReference type="ARBA" id="ARBA00023136"/>
    </source>
</evidence>
<dbReference type="FunFam" id="3.40.50.300:FF:000016">
    <property type="entry name" value="Oligopeptide ABC transporter ATP-binding component"/>
    <property type="match status" value="1"/>
</dbReference>
<accession>A0A510DTA4</accession>
<dbReference type="Proteomes" id="UP000322983">
    <property type="component" value="Chromosome"/>
</dbReference>
<evidence type="ECO:0000256" key="2">
    <source>
        <dbReference type="ARBA" id="ARBA00022448"/>
    </source>
</evidence>
<dbReference type="Gene3D" id="3.40.50.300">
    <property type="entry name" value="P-loop containing nucleotide triphosphate hydrolases"/>
    <property type="match status" value="1"/>
</dbReference>
<keyword evidence="2" id="KW-0813">Transport</keyword>
<dbReference type="PROSITE" id="PS00211">
    <property type="entry name" value="ABC_TRANSPORTER_1"/>
    <property type="match status" value="1"/>
</dbReference>
<name>A0A510DTA4_9CREN</name>
<dbReference type="EMBL" id="AP018929">
    <property type="protein sequence ID" value="BBG23443.1"/>
    <property type="molecule type" value="Genomic_DNA"/>
</dbReference>
<evidence type="ECO:0000259" key="9">
    <source>
        <dbReference type="PROSITE" id="PS50893"/>
    </source>
</evidence>
<sequence>MTLLHIEDLEVSYKTMGGEVKILDGVNLDVDKGEIVGVVGESGSGKSTLGHSIVRLLPYNARLKGKILVDGFDVVKANEKQMYFLRGTSMFMIFQNPLNSLNPVKTVGHQLIETSLIRHQKEGKKIDNDEAYKESLGALKDLRLPDPENIMKRYPHQLSGGQIQRIVIAMSMLLKPKILIADEPTSALDVTVQAQVVKLLKQLNTEIGVSIIFITHDIALSYAISSRILVLYGGQVMEDGPSEDVIKVPLHPYSQGLISSIPSINKREGKLKAIPGNPPSFTDLPKGCRFSPRCEKVMDKCRESVPGLTSKDKRNVRCFLYE</sequence>
<dbReference type="STRING" id="1294262.GCA_001316085_02016"/>
<dbReference type="PANTHER" id="PTHR43297">
    <property type="entry name" value="OLIGOPEPTIDE TRANSPORT ATP-BINDING PROTEIN APPD"/>
    <property type="match status" value="1"/>
</dbReference>
<dbReference type="AlphaFoldDB" id="A0A510DTA4"/>
<dbReference type="InterPro" id="IPR003439">
    <property type="entry name" value="ABC_transporter-like_ATP-bd"/>
</dbReference>
<evidence type="ECO:0000313" key="13">
    <source>
        <dbReference type="Proteomes" id="UP000325030"/>
    </source>
</evidence>
<evidence type="ECO:0000256" key="6">
    <source>
        <dbReference type="ARBA" id="ARBA00022840"/>
    </source>
</evidence>
<evidence type="ECO:0000313" key="12">
    <source>
        <dbReference type="Proteomes" id="UP000322983"/>
    </source>
</evidence>
<reference evidence="13" key="1">
    <citation type="submission" date="2018-09" db="EMBL/GenBank/DDBJ databases">
        <title>Complete Genome Sequencing of Sulfolobus sp. JCM 16834.</title>
        <authorList>
            <person name="Kato S."/>
            <person name="Itoh T."/>
            <person name="Ohkuma M."/>
        </authorList>
    </citation>
    <scope>NUCLEOTIDE SEQUENCE [LARGE SCALE GENOMIC DNA]</scope>
    <source>
        <strain evidence="13">IC-007</strain>
    </source>
</reference>
<dbReference type="GeneID" id="41717116"/>
<evidence type="ECO:0000313" key="10">
    <source>
        <dbReference type="EMBL" id="BBG23443.1"/>
    </source>
</evidence>
<dbReference type="Pfam" id="PF00005">
    <property type="entry name" value="ABC_tran"/>
    <property type="match status" value="1"/>
</dbReference>
<gene>
    <name evidence="10" type="ORF">IC006_0727</name>
    <name evidence="11" type="ORF">IC007_0700</name>
</gene>
<evidence type="ECO:0000256" key="7">
    <source>
        <dbReference type="ARBA" id="ARBA00022967"/>
    </source>
</evidence>
<dbReference type="InterPro" id="IPR017871">
    <property type="entry name" value="ABC_transporter-like_CS"/>
</dbReference>
<evidence type="ECO:0000256" key="1">
    <source>
        <dbReference type="ARBA" id="ARBA00004202"/>
    </source>
</evidence>
<keyword evidence="8" id="KW-0472">Membrane</keyword>
<evidence type="ECO:0000256" key="5">
    <source>
        <dbReference type="ARBA" id="ARBA00022741"/>
    </source>
</evidence>
<keyword evidence="5" id="KW-0547">Nucleotide-binding</keyword>
<dbReference type="InterPro" id="IPR003593">
    <property type="entry name" value="AAA+_ATPase"/>
</dbReference>
<dbReference type="GO" id="GO:0015833">
    <property type="term" value="P:peptide transport"/>
    <property type="evidence" value="ECO:0007669"/>
    <property type="project" value="InterPro"/>
</dbReference>
<dbReference type="OrthoDB" id="18209at2157"/>
<dbReference type="Proteomes" id="UP000325030">
    <property type="component" value="Chromosome"/>
</dbReference>
<accession>A0A510E124</accession>
<dbReference type="InterPro" id="IPR013563">
    <property type="entry name" value="Oligopep_ABC_C"/>
</dbReference>
<dbReference type="GO" id="GO:0005886">
    <property type="term" value="C:plasma membrane"/>
    <property type="evidence" value="ECO:0007669"/>
    <property type="project" value="UniProtKB-SubCell"/>
</dbReference>
<evidence type="ECO:0000256" key="4">
    <source>
        <dbReference type="ARBA" id="ARBA00022519"/>
    </source>
</evidence>
<dbReference type="NCBIfam" id="TIGR01727">
    <property type="entry name" value="oligo_HPY"/>
    <property type="match status" value="1"/>
</dbReference>
<dbReference type="InterPro" id="IPR050388">
    <property type="entry name" value="ABC_Ni/Peptide_Import"/>
</dbReference>
<dbReference type="SUPFAM" id="SSF52540">
    <property type="entry name" value="P-loop containing nucleoside triphosphate hydrolases"/>
    <property type="match status" value="1"/>
</dbReference>
<keyword evidence="12" id="KW-1185">Reference proteome</keyword>